<evidence type="ECO:0000313" key="2">
    <source>
        <dbReference type="EMBL" id="NNU16890.1"/>
    </source>
</evidence>
<feature type="signal peptide" evidence="1">
    <location>
        <begin position="1"/>
        <end position="22"/>
    </location>
</feature>
<proteinExistence type="predicted"/>
<sequence>MTSKMIAAALAGAALMTASADAAVVFTEGFEGQQISSRWRVFDNFGQFMTIDGAGIEIQRSGTVVTAYEGNQYVELDSHKGNGGDVNAATSNTSMAALANLVAGAQHSVTFAYRPRTNNYNDNGIAVSIGNLDTSGAEPVFTQSMQIGSVDGRRRDQNAWHVVTMNFLAGVGDNAIMFRAFGSDNTLGGFLDDIAIEADLTDVNVPLPGAAFLLGTGIALMARSRRRV</sequence>
<organism evidence="2 3">
    <name type="scientific">Parvularcula mediterranea</name>
    <dbReference type="NCBI Taxonomy" id="2732508"/>
    <lineage>
        <taxon>Bacteria</taxon>
        <taxon>Pseudomonadati</taxon>
        <taxon>Pseudomonadota</taxon>
        <taxon>Alphaproteobacteria</taxon>
        <taxon>Parvularculales</taxon>
        <taxon>Parvularculaceae</taxon>
        <taxon>Parvularcula</taxon>
    </lineage>
</organism>
<comment type="caution">
    <text evidence="2">The sequence shown here is derived from an EMBL/GenBank/DDBJ whole genome shotgun (WGS) entry which is preliminary data.</text>
</comment>
<accession>A0A7Y3RNJ2</accession>
<dbReference type="AlphaFoldDB" id="A0A7Y3RNJ2"/>
<dbReference type="EMBL" id="JABFCX010000003">
    <property type="protein sequence ID" value="NNU16890.1"/>
    <property type="molecule type" value="Genomic_DNA"/>
</dbReference>
<dbReference type="Gene3D" id="2.60.120.200">
    <property type="match status" value="1"/>
</dbReference>
<protein>
    <recommendedName>
        <fullName evidence="4">DUF642 domain-containing protein</fullName>
    </recommendedName>
</protein>
<feature type="chain" id="PRO_5031408982" description="DUF642 domain-containing protein" evidence="1">
    <location>
        <begin position="23"/>
        <end position="228"/>
    </location>
</feature>
<evidence type="ECO:0000313" key="3">
    <source>
        <dbReference type="Proteomes" id="UP000536835"/>
    </source>
</evidence>
<reference evidence="2 3" key="1">
    <citation type="submission" date="2020-05" db="EMBL/GenBank/DDBJ databases">
        <title>Parvularcula mediterraneae sp. nov., isolated from polypropylene straw from shallow seawater of the seashore of Laganas in Zakynthos island, Greece.</title>
        <authorList>
            <person name="Szabo I."/>
            <person name="Al-Omari J."/>
            <person name="Rado J."/>
            <person name="Szerdahelyi G.S."/>
        </authorList>
    </citation>
    <scope>NUCLEOTIDE SEQUENCE [LARGE SCALE GENOMIC DNA]</scope>
    <source>
        <strain evidence="2 3">ZS-1/3</strain>
    </source>
</reference>
<dbReference type="RefSeq" id="WP_173199786.1">
    <property type="nucleotide sequence ID" value="NZ_JABFCX010000003.1"/>
</dbReference>
<keyword evidence="1" id="KW-0732">Signal</keyword>
<name>A0A7Y3RNJ2_9PROT</name>
<keyword evidence="3" id="KW-1185">Reference proteome</keyword>
<evidence type="ECO:0000256" key="1">
    <source>
        <dbReference type="SAM" id="SignalP"/>
    </source>
</evidence>
<dbReference type="Proteomes" id="UP000536835">
    <property type="component" value="Unassembled WGS sequence"/>
</dbReference>
<gene>
    <name evidence="2" type="ORF">HK107_11230</name>
</gene>
<evidence type="ECO:0008006" key="4">
    <source>
        <dbReference type="Google" id="ProtNLM"/>
    </source>
</evidence>